<dbReference type="AlphaFoldDB" id="A0A938WR39"/>
<dbReference type="Gene3D" id="2.40.128.410">
    <property type="match status" value="1"/>
</dbReference>
<feature type="chain" id="PRO_5036679144" evidence="1">
    <location>
        <begin position="23"/>
        <end position="159"/>
    </location>
</feature>
<proteinExistence type="predicted"/>
<dbReference type="Proteomes" id="UP000764045">
    <property type="component" value="Unassembled WGS sequence"/>
</dbReference>
<reference evidence="2 3" key="1">
    <citation type="journal article" date="2021" name="Sci. Rep.">
        <title>The distribution of antibiotic resistance genes in chicken gut microbiota commensals.</title>
        <authorList>
            <person name="Juricova H."/>
            <person name="Matiasovicova J."/>
            <person name="Kubasova T."/>
            <person name="Cejkova D."/>
            <person name="Rychlik I."/>
        </authorList>
    </citation>
    <scope>NUCLEOTIDE SEQUENCE [LARGE SCALE GENOMIC DNA]</scope>
    <source>
        <strain evidence="2 3">An819</strain>
    </source>
</reference>
<protein>
    <submittedName>
        <fullName evidence="2">DUF4251 domain-containing protein</fullName>
    </submittedName>
</protein>
<keyword evidence="3" id="KW-1185">Reference proteome</keyword>
<organism evidence="2 3">
    <name type="scientific">Marseilla massiliensis</name>
    <dbReference type="NCBI Taxonomy" id="1841864"/>
    <lineage>
        <taxon>Bacteria</taxon>
        <taxon>Pseudomonadati</taxon>
        <taxon>Bacteroidota</taxon>
        <taxon>Bacteroidia</taxon>
        <taxon>Bacteroidales</taxon>
        <taxon>Prevotellaceae</taxon>
        <taxon>Marseilla</taxon>
    </lineage>
</organism>
<keyword evidence="1" id="KW-0732">Signal</keyword>
<dbReference type="RefSeq" id="WP_205111158.1">
    <property type="nucleotide sequence ID" value="NZ_JACJJL010000024.1"/>
</dbReference>
<evidence type="ECO:0000256" key="1">
    <source>
        <dbReference type="SAM" id="SignalP"/>
    </source>
</evidence>
<name>A0A938WR39_9BACT</name>
<dbReference type="InterPro" id="IPR025347">
    <property type="entry name" value="DUF4251"/>
</dbReference>
<feature type="signal peptide" evidence="1">
    <location>
        <begin position="1"/>
        <end position="22"/>
    </location>
</feature>
<evidence type="ECO:0000313" key="3">
    <source>
        <dbReference type="Proteomes" id="UP000764045"/>
    </source>
</evidence>
<sequence length="159" mass="16921">MMRFAMSLAVAAMMAACATGPAAGGGGAEGGVSPAAYADGRLLLRPTMAMTQRGRSVSLTDGFFLELRGDSVVSRLPYFGRAYTPTLGTGSVLDFEARATGLSKGRTADGALSIEFSARTTEDSFRFRVRVYDGDRATVDVRPQRRDQISFDCDVDGSR</sequence>
<gene>
    <name evidence="2" type="ORF">H6B30_12690</name>
</gene>
<dbReference type="EMBL" id="JACJJL010000024">
    <property type="protein sequence ID" value="MBM6662598.1"/>
    <property type="molecule type" value="Genomic_DNA"/>
</dbReference>
<dbReference type="Pfam" id="PF14059">
    <property type="entry name" value="DUF4251"/>
    <property type="match status" value="1"/>
</dbReference>
<evidence type="ECO:0000313" key="2">
    <source>
        <dbReference type="EMBL" id="MBM6662598.1"/>
    </source>
</evidence>
<dbReference type="PROSITE" id="PS51257">
    <property type="entry name" value="PROKAR_LIPOPROTEIN"/>
    <property type="match status" value="1"/>
</dbReference>
<accession>A0A938WR39</accession>
<comment type="caution">
    <text evidence="2">The sequence shown here is derived from an EMBL/GenBank/DDBJ whole genome shotgun (WGS) entry which is preliminary data.</text>
</comment>